<evidence type="ECO:0000313" key="3">
    <source>
        <dbReference type="EMBL" id="KPQ12785.1"/>
    </source>
</evidence>
<dbReference type="Pfam" id="PF13480">
    <property type="entry name" value="Acetyltransf_6"/>
    <property type="match status" value="1"/>
</dbReference>
<dbReference type="RefSeq" id="WP_074446353.1">
    <property type="nucleotide sequence ID" value="NZ_FMBM01000003.1"/>
</dbReference>
<evidence type="ECO:0000259" key="2">
    <source>
        <dbReference type="Pfam" id="PF13480"/>
    </source>
</evidence>
<dbReference type="Proteomes" id="UP000050497">
    <property type="component" value="Unassembled WGS sequence"/>
</dbReference>
<dbReference type="OrthoDB" id="213519at2"/>
<dbReference type="EMBL" id="FMBM01000003">
    <property type="protein sequence ID" value="SCC82540.1"/>
    <property type="molecule type" value="Genomic_DNA"/>
</dbReference>
<comment type="caution">
    <text evidence="3">The sequence shown here is derived from an EMBL/GenBank/DDBJ whole genome shotgun (WGS) entry which is preliminary data.</text>
</comment>
<dbReference type="AlphaFoldDB" id="A0A0P8A525"/>
<proteinExistence type="predicted"/>
<dbReference type="Proteomes" id="UP000182800">
    <property type="component" value="Unassembled WGS sequence"/>
</dbReference>
<name>A0A0P8A525_9HYPH</name>
<evidence type="ECO:0000313" key="6">
    <source>
        <dbReference type="Proteomes" id="UP000182800"/>
    </source>
</evidence>
<feature type="region of interest" description="Disordered" evidence="1">
    <location>
        <begin position="179"/>
        <end position="207"/>
    </location>
</feature>
<evidence type="ECO:0000256" key="1">
    <source>
        <dbReference type="SAM" id="MobiDB-lite"/>
    </source>
</evidence>
<reference evidence="4 6" key="2">
    <citation type="submission" date="2016-08" db="EMBL/GenBank/DDBJ databases">
        <authorList>
            <person name="Varghese N."/>
            <person name="Submissions Spin"/>
        </authorList>
    </citation>
    <scope>NUCLEOTIDE SEQUENCE [LARGE SCALE GENOMIC DNA]</scope>
    <source>
        <strain evidence="4 6">HL-109</strain>
    </source>
</reference>
<reference evidence="3 5" key="1">
    <citation type="submission" date="2015-09" db="EMBL/GenBank/DDBJ databases">
        <title>Identification and resolution of microdiversity through metagenomic sequencing of parallel consortia.</title>
        <authorList>
            <person name="Nelson W.C."/>
            <person name="Romine M.F."/>
            <person name="Lindemann S.R."/>
        </authorList>
    </citation>
    <scope>NUCLEOTIDE SEQUENCE [LARGE SCALE GENOMIC DNA]</scope>
    <source>
        <strain evidence="3">HL-109</strain>
    </source>
</reference>
<dbReference type="STRING" id="1653334.GA0071312_3545"/>
<feature type="region of interest" description="Disordered" evidence="1">
    <location>
        <begin position="370"/>
        <end position="400"/>
    </location>
</feature>
<sequence length="400" mass="42737">MVAPMWARSNEAASEATRSGPHGARGIAFDPATHGGEDIAGFRLCLLPARAAESLCTAWQRVASRALVPDPFLHPLWLAAAARHDNTLRDLQILTVWRAGTLCGLLPLRTTAGFLTRSWQIVRPHPAATGAPFLLRGEAEWAFAAACTMLGRRATTLQFELPQTPSAFAALVRNQSDRQGSQLREGPLCQPALRPRATAAGPDMNNTLTFQRSSDAASLRSGVEHLLDCDARAAARQGRRALLQDVGIVNTIRAASRAMADDRSCQVALLREGDAVLAAALVLFAHGRAVIWHEATDPACPGAATLLRARLASALARRRDKPELASIDNGLQGWRSCRLRLTARHDFLGGFARRRDASTDAADAHQVIRRAGRAVGNPGHSAAPSARPAGAPVPPARRAS</sequence>
<dbReference type="EMBL" id="LJSX01000001">
    <property type="protein sequence ID" value="KPQ12785.1"/>
    <property type="molecule type" value="Genomic_DNA"/>
</dbReference>
<feature type="region of interest" description="Disordered" evidence="1">
    <location>
        <begin position="1"/>
        <end position="28"/>
    </location>
</feature>
<feature type="compositionally biased region" description="Pro residues" evidence="1">
    <location>
        <begin position="391"/>
        <end position="400"/>
    </location>
</feature>
<accession>A0A0P8A525</accession>
<protein>
    <submittedName>
        <fullName evidence="3">Acetyltransferase (GNAT) domain</fullName>
    </submittedName>
</protein>
<keyword evidence="6" id="KW-1185">Reference proteome</keyword>
<dbReference type="GO" id="GO:0016740">
    <property type="term" value="F:transferase activity"/>
    <property type="evidence" value="ECO:0007669"/>
    <property type="project" value="UniProtKB-KW"/>
</dbReference>
<organism evidence="3 5">
    <name type="scientific">Saliniramus fredricksonii</name>
    <dbReference type="NCBI Taxonomy" id="1653334"/>
    <lineage>
        <taxon>Bacteria</taxon>
        <taxon>Pseudomonadati</taxon>
        <taxon>Pseudomonadota</taxon>
        <taxon>Alphaproteobacteria</taxon>
        <taxon>Hyphomicrobiales</taxon>
        <taxon>Salinarimonadaceae</taxon>
        <taxon>Saliniramus</taxon>
    </lineage>
</organism>
<keyword evidence="3" id="KW-0808">Transferase</keyword>
<dbReference type="InterPro" id="IPR038740">
    <property type="entry name" value="BioF2-like_GNAT_dom"/>
</dbReference>
<feature type="domain" description="BioF2-like acetyltransferase" evidence="2">
    <location>
        <begin position="223"/>
        <end position="317"/>
    </location>
</feature>
<evidence type="ECO:0000313" key="4">
    <source>
        <dbReference type="EMBL" id="SCC82540.1"/>
    </source>
</evidence>
<feature type="compositionally biased region" description="Low complexity" evidence="1">
    <location>
        <begin position="381"/>
        <end position="390"/>
    </location>
</feature>
<gene>
    <name evidence="4" type="ORF">GA0071312_3545</name>
    <name evidence="3" type="ORF">HLUCCO17_01425</name>
</gene>
<evidence type="ECO:0000313" key="5">
    <source>
        <dbReference type="Proteomes" id="UP000050497"/>
    </source>
</evidence>